<dbReference type="AlphaFoldDB" id="A0A486XGN8"/>
<sequence>MQPGRNLAGIGNISKKSEVGMFSPAAVRHHDVRFCCPYSGKAAPLNSKIRL</sequence>
<evidence type="ECO:0000313" key="1">
    <source>
        <dbReference type="EMBL" id="VHO01098.1"/>
    </source>
</evidence>
<name>A0A486XGN8_9GAMM</name>
<gene>
    <name evidence="1" type="ORF">BAL341_215</name>
</gene>
<reference evidence="1" key="1">
    <citation type="submission" date="2019-04" db="EMBL/GenBank/DDBJ databases">
        <authorList>
            <person name="Brambilla D."/>
        </authorList>
    </citation>
    <scope>NUCLEOTIDE SEQUENCE</scope>
    <source>
        <strain evidence="1">BAL1</strain>
    </source>
</reference>
<proteinExistence type="predicted"/>
<organism evidence="1">
    <name type="scientific">Rheinheimera sp. BAL341</name>
    <dbReference type="NCBI Taxonomy" id="1708203"/>
    <lineage>
        <taxon>Bacteria</taxon>
        <taxon>Pseudomonadati</taxon>
        <taxon>Pseudomonadota</taxon>
        <taxon>Gammaproteobacteria</taxon>
        <taxon>Chromatiales</taxon>
        <taxon>Chromatiaceae</taxon>
        <taxon>Rheinheimera</taxon>
    </lineage>
</organism>
<accession>A0A486XGN8</accession>
<protein>
    <submittedName>
        <fullName evidence="1">Uncharacterized protein</fullName>
    </submittedName>
</protein>
<dbReference type="EMBL" id="CAAJGR010000047">
    <property type="protein sequence ID" value="VHO01098.1"/>
    <property type="molecule type" value="Genomic_DNA"/>
</dbReference>